<feature type="transmembrane region" description="Helical" evidence="1">
    <location>
        <begin position="636"/>
        <end position="654"/>
    </location>
</feature>
<feature type="transmembrane region" description="Helical" evidence="1">
    <location>
        <begin position="490"/>
        <end position="509"/>
    </location>
</feature>
<feature type="transmembrane region" description="Helical" evidence="1">
    <location>
        <begin position="666"/>
        <end position="685"/>
    </location>
</feature>
<feature type="transmembrane region" description="Helical" evidence="1">
    <location>
        <begin position="455"/>
        <end position="478"/>
    </location>
</feature>
<feature type="transmembrane region" description="Helical" evidence="1">
    <location>
        <begin position="568"/>
        <end position="590"/>
    </location>
</feature>
<dbReference type="OrthoDB" id="6307929at2"/>
<gene>
    <name evidence="2" type="ORF">DFQ07_1191</name>
</gene>
<evidence type="ECO:0000256" key="1">
    <source>
        <dbReference type="SAM" id="Phobius"/>
    </source>
</evidence>
<dbReference type="Pfam" id="PF03929">
    <property type="entry name" value="PepSY_TM"/>
    <property type="match status" value="1"/>
</dbReference>
<dbReference type="EMBL" id="SNYH01000002">
    <property type="protein sequence ID" value="TDQ28811.1"/>
    <property type="molecule type" value="Genomic_DNA"/>
</dbReference>
<dbReference type="RefSeq" id="WP_133535319.1">
    <property type="nucleotide sequence ID" value="NZ_SNYH01000002.1"/>
</dbReference>
<proteinExistence type="predicted"/>
<feature type="transmembrane region" description="Helical" evidence="1">
    <location>
        <begin position="205"/>
        <end position="228"/>
    </location>
</feature>
<dbReference type="PANTHER" id="PTHR34219:SF3">
    <property type="entry name" value="BLL7967 PROTEIN"/>
    <property type="match status" value="1"/>
</dbReference>
<keyword evidence="1" id="KW-0812">Transmembrane</keyword>
<feature type="transmembrane region" description="Helical" evidence="1">
    <location>
        <begin position="145"/>
        <end position="169"/>
    </location>
</feature>
<feature type="transmembrane region" description="Helical" evidence="1">
    <location>
        <begin position="393"/>
        <end position="413"/>
    </location>
</feature>
<feature type="transmembrane region" description="Helical" evidence="1">
    <location>
        <begin position="610"/>
        <end position="629"/>
    </location>
</feature>
<accession>A0A4R6TKX2</accession>
<evidence type="ECO:0000313" key="2">
    <source>
        <dbReference type="EMBL" id="TDQ28811.1"/>
    </source>
</evidence>
<protein>
    <submittedName>
        <fullName evidence="2">Putative iron-regulated membrane protein</fullName>
    </submittedName>
</protein>
<evidence type="ECO:0000313" key="3">
    <source>
        <dbReference type="Proteomes" id="UP000295390"/>
    </source>
</evidence>
<keyword evidence="3" id="KW-1185">Reference proteome</keyword>
<reference evidence="2 3" key="1">
    <citation type="submission" date="2019-03" db="EMBL/GenBank/DDBJ databases">
        <title>Genomic Encyclopedia of Type Strains, Phase III (KMG-III): the genomes of soil and plant-associated and newly described type strains.</title>
        <authorList>
            <person name="Whitman W."/>
        </authorList>
    </citation>
    <scope>NUCLEOTIDE SEQUENCE [LARGE SCALE GENOMIC DNA]</scope>
    <source>
        <strain evidence="2 3">CECT 8283</strain>
    </source>
</reference>
<dbReference type="InterPro" id="IPR005625">
    <property type="entry name" value="PepSY-ass_TM"/>
</dbReference>
<feature type="transmembrane region" description="Helical" evidence="1">
    <location>
        <begin position="12"/>
        <end position="36"/>
    </location>
</feature>
<name>A0A4R6TKX2_9FLAO</name>
<organism evidence="2 3">
    <name type="scientific">Tenacibaculum caenipelagi</name>
    <dbReference type="NCBI Taxonomy" id="1325435"/>
    <lineage>
        <taxon>Bacteria</taxon>
        <taxon>Pseudomonadati</taxon>
        <taxon>Bacteroidota</taxon>
        <taxon>Flavobacteriia</taxon>
        <taxon>Flavobacteriales</taxon>
        <taxon>Flavobacteriaceae</taxon>
        <taxon>Tenacibaculum</taxon>
    </lineage>
</organism>
<keyword evidence="1" id="KW-1133">Transmembrane helix</keyword>
<comment type="caution">
    <text evidence="2">The sequence shown here is derived from an EMBL/GenBank/DDBJ whole genome shotgun (WGS) entry which is preliminary data.</text>
</comment>
<sequence length="691" mass="80307">MSNRNYNVFFNTHTVSGIVISVALYVIFFTGAFALFKDEIEAWEDGKHSQNIARENIDYDFLLEKLSENHHLTSRDIRFYLGHKSDNIYVLTSAAKDTVNIPDEAKYQNYQAINIHTGETASYVEKYGLGEFLYRLHFFTQIPTIGIYLAGFVSLFFLFAIVTGVIVHWKKIVSNFYQFNPKVSLKRVWTDAHTALGIIGLPFQFMYAVTATYFCLSLFVLLPANFLYGGDQDKLMEDLRPDRTSYEWIAKTDKEIPSVNQFVKENANRWSHFNSNYVLIKNYGGTNMKYCLIGELDYKERFLSSGMIFYDFETDETSIVRNPNESKYTDDIQLSVSRLHYGNFGGIAVKIIYFILALITCFVIITGVLIWIEARNKKSMSLKQRLYTAKIGHIYLAICLSLYPIITLFFLVVKLLPENYQTQKMSILYTWFFVIWLLATIYFRFKRNNYFTNKITLLTGAILGFLVPIASGIVSNNWIWNTYKARQFDILTIDLLWIGISITALFIYFKIKPEAKAKSAFTKHPIDYKNRKQLLAEETQKTTQVLNTEKNNQLLKNKNHIPMRTKIIILWIFLAIGWIVHHIYGLFNIYYNETLVMEGATGEAPFAHHIYRILFEGMCLLFGLLTIEISKKWFKIISLIWASIAGLYNVYHLFEAIMHEASNISEIFMLLLVAIASVFLIINIYKWIKDH</sequence>
<dbReference type="Proteomes" id="UP000295390">
    <property type="component" value="Unassembled WGS sequence"/>
</dbReference>
<feature type="transmembrane region" description="Helical" evidence="1">
    <location>
        <begin position="425"/>
        <end position="443"/>
    </location>
</feature>
<keyword evidence="1" id="KW-0472">Membrane</keyword>
<feature type="transmembrane region" description="Helical" evidence="1">
    <location>
        <begin position="351"/>
        <end position="372"/>
    </location>
</feature>
<dbReference type="PANTHER" id="PTHR34219">
    <property type="entry name" value="IRON-REGULATED INNER MEMBRANE PROTEIN-RELATED"/>
    <property type="match status" value="1"/>
</dbReference>
<dbReference type="AlphaFoldDB" id="A0A4R6TKX2"/>